<dbReference type="Proteomes" id="UP001149719">
    <property type="component" value="Unassembled WGS sequence"/>
</dbReference>
<accession>A0ABT4JYB9</accession>
<comment type="caution">
    <text evidence="1">The sequence shown here is derived from an EMBL/GenBank/DDBJ whole genome shotgun (WGS) entry which is preliminary data.</text>
</comment>
<organism evidence="1 2">
    <name type="scientific">Marinomonas phaeophyticola</name>
    <dbReference type="NCBI Taxonomy" id="3004091"/>
    <lineage>
        <taxon>Bacteria</taxon>
        <taxon>Pseudomonadati</taxon>
        <taxon>Pseudomonadota</taxon>
        <taxon>Gammaproteobacteria</taxon>
        <taxon>Oceanospirillales</taxon>
        <taxon>Oceanospirillaceae</taxon>
        <taxon>Marinomonas</taxon>
    </lineage>
</organism>
<dbReference type="RefSeq" id="WP_269127508.1">
    <property type="nucleotide sequence ID" value="NZ_JAPUBN010000021.1"/>
</dbReference>
<reference evidence="1" key="1">
    <citation type="submission" date="2022-12" db="EMBL/GenBank/DDBJ databases">
        <title>Marinomonas 15G1-11 sp. nov, isolated from marine algae.</title>
        <authorList>
            <person name="Butt M."/>
            <person name="Choi D.G."/>
            <person name="Kim J.M."/>
            <person name="Lee J.K."/>
            <person name="Baek J.H."/>
            <person name="Jeon C.O."/>
        </authorList>
    </citation>
    <scope>NUCLEOTIDE SEQUENCE</scope>
    <source>
        <strain evidence="1">15G1-11</strain>
    </source>
</reference>
<name>A0ABT4JYB9_9GAMM</name>
<protein>
    <recommendedName>
        <fullName evidence="3">Tryptophan synthase subunit beta like protein</fullName>
    </recommendedName>
</protein>
<dbReference type="EMBL" id="JAPUBN010000021">
    <property type="protein sequence ID" value="MCZ2723399.1"/>
    <property type="molecule type" value="Genomic_DNA"/>
</dbReference>
<proteinExistence type="predicted"/>
<evidence type="ECO:0000313" key="1">
    <source>
        <dbReference type="EMBL" id="MCZ2723399.1"/>
    </source>
</evidence>
<gene>
    <name evidence="1" type="ORF">O1D97_17735</name>
</gene>
<evidence type="ECO:0008006" key="3">
    <source>
        <dbReference type="Google" id="ProtNLM"/>
    </source>
</evidence>
<evidence type="ECO:0000313" key="2">
    <source>
        <dbReference type="Proteomes" id="UP001149719"/>
    </source>
</evidence>
<sequence>MLYAKIDEHGVIIDVSTEQSDEYRKLVAPNDPNVTQILEDKISNTQAQGMLSNSDSDMMRILEDLIDLLTEKRLLQFTELPIAAQKKILSRKWVRGLHVSNDDNLIDEHFPEDNDSLI</sequence>
<keyword evidence="2" id="KW-1185">Reference proteome</keyword>